<dbReference type="Gene3D" id="3.40.50.620">
    <property type="entry name" value="HUPs"/>
    <property type="match status" value="1"/>
</dbReference>
<dbReference type="InterPro" id="IPR014729">
    <property type="entry name" value="Rossmann-like_a/b/a_fold"/>
</dbReference>
<evidence type="ECO:0000256" key="1">
    <source>
        <dbReference type="ARBA" id="ARBA00022490"/>
    </source>
</evidence>
<accession>A0A135ZCE1</accession>
<evidence type="ECO:0000256" key="3">
    <source>
        <dbReference type="ARBA" id="ARBA00022695"/>
    </source>
</evidence>
<evidence type="ECO:0000313" key="15">
    <source>
        <dbReference type="Proteomes" id="UP000295195"/>
    </source>
</evidence>
<evidence type="ECO:0000256" key="8">
    <source>
        <dbReference type="ARBA" id="ARBA00029346"/>
    </source>
</evidence>
<evidence type="ECO:0000313" key="16">
    <source>
        <dbReference type="Proteomes" id="UP001434419"/>
    </source>
</evidence>
<reference evidence="13 15" key="1">
    <citation type="submission" date="2017-06" db="EMBL/GenBank/DDBJ databases">
        <authorList>
            <person name="Swanenburg J."/>
            <person name="Kort R."/>
        </authorList>
    </citation>
    <scope>NUCLEOTIDE SEQUENCE [LARGE SCALE GENOMIC DNA]</scope>
    <source>
        <strain evidence="13 15">RL05</strain>
    </source>
</reference>
<keyword evidence="1 9" id="KW-0963">Cytoplasm</keyword>
<keyword evidence="6 9" id="KW-0460">Magnesium</keyword>
<evidence type="ECO:0000256" key="6">
    <source>
        <dbReference type="ARBA" id="ARBA00022842"/>
    </source>
</evidence>
<feature type="binding site" evidence="9">
    <location>
        <position position="87"/>
    </location>
    <ligand>
        <name>substrate</name>
    </ligand>
</feature>
<dbReference type="GO" id="GO:0015937">
    <property type="term" value="P:coenzyme A biosynthetic process"/>
    <property type="evidence" value="ECO:0007669"/>
    <property type="project" value="UniProtKB-UniRule"/>
</dbReference>
<keyword evidence="3 9" id="KW-0548">Nucleotidyltransferase</keyword>
<dbReference type="GO" id="GO:0005737">
    <property type="term" value="C:cytoplasm"/>
    <property type="evidence" value="ECO:0007669"/>
    <property type="project" value="UniProtKB-SubCell"/>
</dbReference>
<feature type="binding site" evidence="9">
    <location>
        <position position="16"/>
    </location>
    <ligand>
        <name>ATP</name>
        <dbReference type="ChEBI" id="CHEBI:30616"/>
    </ligand>
</feature>
<sequence length="167" mass="18683">MKAIFPGSFDPITNGHLDIISRASKLFDKLVVVVSNNTSKNGMFSPQQRYQFVKDAVSVYPNVSVSLVQSDLTVNLVHELNADVIVRDVRNNEDFVYEQQIALMTKKMDPNIETLILFSNPECSYISSSIVREIMLFGGDISDAVPACVNRALIRMKNQHMARSVSL</sequence>
<dbReference type="HAMAP" id="MF_00151">
    <property type="entry name" value="PPAT_bact"/>
    <property type="match status" value="1"/>
</dbReference>
<dbReference type="Pfam" id="PF01467">
    <property type="entry name" value="CTP_transf_like"/>
    <property type="match status" value="1"/>
</dbReference>
<evidence type="ECO:0000256" key="7">
    <source>
        <dbReference type="ARBA" id="ARBA00022993"/>
    </source>
</evidence>
<feature type="binding site" evidence="9">
    <location>
        <begin position="8"/>
        <end position="9"/>
    </location>
    <ligand>
        <name>ATP</name>
        <dbReference type="ChEBI" id="CHEBI:30616"/>
    </ligand>
</feature>
<gene>
    <name evidence="9 11" type="primary">coaD</name>
    <name evidence="11" type="ORF">ABVC42_01945</name>
    <name evidence="13" type="ORF">CEE75_11505</name>
    <name evidence="12" type="ORF">ERD32_11215</name>
</gene>
<keyword evidence="5 9" id="KW-0067">ATP-binding</keyword>
<comment type="caution">
    <text evidence="12">The sequence shown here is derived from an EMBL/GenBank/DDBJ whole genome shotgun (WGS) entry which is preliminary data.</text>
</comment>
<feature type="binding site" evidence="9">
    <location>
        <position position="73"/>
    </location>
    <ligand>
        <name>substrate</name>
    </ligand>
</feature>
<evidence type="ECO:0000259" key="10">
    <source>
        <dbReference type="Pfam" id="PF01467"/>
    </source>
</evidence>
<dbReference type="PANTHER" id="PTHR21342">
    <property type="entry name" value="PHOSPHOPANTETHEINE ADENYLYLTRANSFERASE"/>
    <property type="match status" value="1"/>
</dbReference>
<dbReference type="InterPro" id="IPR001980">
    <property type="entry name" value="PPAT"/>
</dbReference>
<dbReference type="GO" id="GO:0004595">
    <property type="term" value="F:pantetheine-phosphate adenylyltransferase activity"/>
    <property type="evidence" value="ECO:0007669"/>
    <property type="project" value="UniProtKB-UniRule"/>
</dbReference>
<feature type="binding site" evidence="9">
    <location>
        <position position="8"/>
    </location>
    <ligand>
        <name>substrate</name>
    </ligand>
</feature>
<comment type="pathway">
    <text evidence="9">Cofactor biosynthesis; coenzyme A biosynthesis; CoA from (R)-pantothenate: step 4/5.</text>
</comment>
<evidence type="ECO:0000256" key="5">
    <source>
        <dbReference type="ARBA" id="ARBA00022840"/>
    </source>
</evidence>
<keyword evidence="4 9" id="KW-0547">Nucleotide-binding</keyword>
<dbReference type="SUPFAM" id="SSF52374">
    <property type="entry name" value="Nucleotidylyl transferase"/>
    <property type="match status" value="1"/>
</dbReference>
<keyword evidence="7 9" id="KW-0173">Coenzyme A biosynthesis</keyword>
<evidence type="ECO:0000256" key="4">
    <source>
        <dbReference type="ARBA" id="ARBA00022741"/>
    </source>
</evidence>
<evidence type="ECO:0000313" key="12">
    <source>
        <dbReference type="EMBL" id="RXF55148.1"/>
    </source>
</evidence>
<dbReference type="PANTHER" id="PTHR21342:SF1">
    <property type="entry name" value="PHOSPHOPANTETHEINE ADENYLYLTRANSFERASE"/>
    <property type="match status" value="1"/>
</dbReference>
<dbReference type="UniPathway" id="UPA00241">
    <property type="reaction ID" value="UER00355"/>
</dbReference>
<dbReference type="RefSeq" id="WP_005719776.1">
    <property type="nucleotide sequence ID" value="NZ_CAZZQD010000001.1"/>
</dbReference>
<comment type="similarity">
    <text evidence="9">Belongs to the bacterial CoaD family.</text>
</comment>
<dbReference type="Proteomes" id="UP000295195">
    <property type="component" value="Unassembled WGS sequence"/>
</dbReference>
<comment type="cofactor">
    <cofactor evidence="9">
        <name>Mg(2+)</name>
        <dbReference type="ChEBI" id="CHEBI:18420"/>
    </cofactor>
</comment>
<keyword evidence="2 9" id="KW-0808">Transferase</keyword>
<dbReference type="EMBL" id="NKLP01000233">
    <property type="protein sequence ID" value="TDN29176.1"/>
    <property type="molecule type" value="Genomic_DNA"/>
</dbReference>
<dbReference type="GO" id="GO:0005524">
    <property type="term" value="F:ATP binding"/>
    <property type="evidence" value="ECO:0007669"/>
    <property type="project" value="UniProtKB-KW"/>
</dbReference>
<dbReference type="NCBIfam" id="TIGR00125">
    <property type="entry name" value="cyt_tran_rel"/>
    <property type="match status" value="1"/>
</dbReference>
<keyword evidence="16" id="KW-1185">Reference proteome</keyword>
<organism evidence="12 14">
    <name type="scientific">Lactobacillus crispatus</name>
    <dbReference type="NCBI Taxonomy" id="47770"/>
    <lineage>
        <taxon>Bacteria</taxon>
        <taxon>Bacillati</taxon>
        <taxon>Bacillota</taxon>
        <taxon>Bacilli</taxon>
        <taxon>Lactobacillales</taxon>
        <taxon>Lactobacillaceae</taxon>
        <taxon>Lactobacillus</taxon>
    </lineage>
</organism>
<feature type="binding site" evidence="9">
    <location>
        <begin position="123"/>
        <end position="129"/>
    </location>
    <ligand>
        <name>ATP</name>
        <dbReference type="ChEBI" id="CHEBI:30616"/>
    </ligand>
</feature>
<dbReference type="PRINTS" id="PR01020">
    <property type="entry name" value="LPSBIOSNTHSS"/>
</dbReference>
<feature type="binding site" evidence="9">
    <location>
        <position position="98"/>
    </location>
    <ligand>
        <name>ATP</name>
        <dbReference type="ChEBI" id="CHEBI:30616"/>
    </ligand>
</feature>
<feature type="domain" description="Cytidyltransferase-like" evidence="10">
    <location>
        <begin position="4"/>
        <end position="133"/>
    </location>
</feature>
<comment type="caution">
    <text evidence="9">Lacks conserved residue(s) required for the propagation of feature annotation.</text>
</comment>
<proteinExistence type="inferred from homology"/>
<name>A0A135ZCE1_9LACO</name>
<reference evidence="11" key="3">
    <citation type="submission" date="2024-06" db="EMBL/GenBank/DDBJ databases">
        <title>Vaginal Lactobacillus fatty acid response mechanisms reveal a metabolite-targeted strategy for bacterial vaginosis treatment.</title>
        <authorList>
            <person name="Zhu M."/>
            <person name="Blainey P.C."/>
            <person name="Bloom S.M."/>
            <person name="Kwon D.S."/>
        </authorList>
    </citation>
    <scope>NUCLEOTIDE SEQUENCE</scope>
    <source>
        <strain evidence="11">194_F1_1</strain>
    </source>
</reference>
<evidence type="ECO:0000313" key="13">
    <source>
        <dbReference type="EMBL" id="TDN29176.1"/>
    </source>
</evidence>
<dbReference type="EC" id="2.7.7.3" evidence="9"/>
<protein>
    <recommendedName>
        <fullName evidence="9">Phosphopantetheine adenylyltransferase</fullName>
        <ecNumber evidence="9">2.7.7.3</ecNumber>
    </recommendedName>
    <alternativeName>
        <fullName evidence="9">Dephospho-CoA pyrophosphorylase</fullName>
    </alternativeName>
    <alternativeName>
        <fullName evidence="9">Pantetheine-phosphate adenylyltransferase</fullName>
        <shortName evidence="9">PPAT</shortName>
    </alternativeName>
</protein>
<comment type="catalytic activity">
    <reaction evidence="8 9">
        <text>(R)-4'-phosphopantetheine + ATP + H(+) = 3'-dephospho-CoA + diphosphate</text>
        <dbReference type="Rhea" id="RHEA:19801"/>
        <dbReference type="ChEBI" id="CHEBI:15378"/>
        <dbReference type="ChEBI" id="CHEBI:30616"/>
        <dbReference type="ChEBI" id="CHEBI:33019"/>
        <dbReference type="ChEBI" id="CHEBI:57328"/>
        <dbReference type="ChEBI" id="CHEBI:61723"/>
        <dbReference type="EC" id="2.7.7.3"/>
    </reaction>
</comment>
<reference evidence="12 14" key="2">
    <citation type="submission" date="2019-01" db="EMBL/GenBank/DDBJ databases">
        <title>The genome sequence of Lactobacillus crispatus L49.</title>
        <authorList>
            <person name="Zhong J."/>
            <person name="Zhang J."/>
        </authorList>
    </citation>
    <scope>NUCLEOTIDE SEQUENCE [LARGE SCALE GENOMIC DNA]</scope>
    <source>
        <strain evidence="12 14">L49</strain>
    </source>
</reference>
<dbReference type="NCBIfam" id="TIGR01510">
    <property type="entry name" value="coaD_prev_kdtB"/>
    <property type="match status" value="1"/>
</dbReference>
<evidence type="ECO:0000313" key="14">
    <source>
        <dbReference type="Proteomes" id="UP000289808"/>
    </source>
</evidence>
<dbReference type="AlphaFoldDB" id="A0A135ZCE1"/>
<comment type="subunit">
    <text evidence="9">Homohexamer.</text>
</comment>
<dbReference type="CDD" id="cd02163">
    <property type="entry name" value="PPAT"/>
    <property type="match status" value="1"/>
</dbReference>
<comment type="subcellular location">
    <subcellularLocation>
        <location evidence="9">Cytoplasm</location>
    </subcellularLocation>
</comment>
<dbReference type="EMBL" id="SCLX01000102">
    <property type="protein sequence ID" value="RXF55148.1"/>
    <property type="molecule type" value="Genomic_DNA"/>
</dbReference>
<feature type="binding site" evidence="9">
    <location>
        <position position="40"/>
    </location>
    <ligand>
        <name>substrate</name>
    </ligand>
</feature>
<dbReference type="EMBL" id="JBETVU010000012">
    <property type="protein sequence ID" value="MES5148707.1"/>
    <property type="molecule type" value="Genomic_DNA"/>
</dbReference>
<comment type="function">
    <text evidence="9">Reversibly transfers an adenylyl group from ATP to 4'-phosphopantetheine, yielding dephospho-CoA (dPCoA) and pyrophosphate.</text>
</comment>
<evidence type="ECO:0000256" key="9">
    <source>
        <dbReference type="HAMAP-Rule" id="MF_00151"/>
    </source>
</evidence>
<dbReference type="Proteomes" id="UP000289808">
    <property type="component" value="Unassembled WGS sequence"/>
</dbReference>
<feature type="site" description="Transition state stabilizer" evidence="9">
    <location>
        <position position="16"/>
    </location>
</feature>
<dbReference type="Proteomes" id="UP001434419">
    <property type="component" value="Unassembled WGS sequence"/>
</dbReference>
<evidence type="ECO:0000256" key="2">
    <source>
        <dbReference type="ARBA" id="ARBA00022679"/>
    </source>
</evidence>
<dbReference type="InterPro" id="IPR004821">
    <property type="entry name" value="Cyt_trans-like"/>
</dbReference>
<evidence type="ECO:0000313" key="11">
    <source>
        <dbReference type="EMBL" id="MES5148707.1"/>
    </source>
</evidence>